<dbReference type="InterPro" id="IPR051014">
    <property type="entry name" value="Cation_Transport_ATPase_IB"/>
</dbReference>
<protein>
    <recommendedName>
        <fullName evidence="8">P-type Zn(2+) transporter</fullName>
        <ecNumber evidence="8">7.2.2.12</ecNumber>
    </recommendedName>
</protein>
<evidence type="ECO:0000256" key="9">
    <source>
        <dbReference type="ARBA" id="ARBA00047308"/>
    </source>
</evidence>
<comment type="subcellular location">
    <subcellularLocation>
        <location evidence="10">Cell membrane</location>
    </subcellularLocation>
    <subcellularLocation>
        <location evidence="1">Membrane</location>
    </subcellularLocation>
</comment>
<dbReference type="SUPFAM" id="SSF56784">
    <property type="entry name" value="HAD-like"/>
    <property type="match status" value="1"/>
</dbReference>
<comment type="catalytic activity">
    <reaction evidence="9">
        <text>Zn(2+)(in) + ATP + H2O = Zn(2+)(out) + ADP + phosphate + H(+)</text>
        <dbReference type="Rhea" id="RHEA:20621"/>
        <dbReference type="ChEBI" id="CHEBI:15377"/>
        <dbReference type="ChEBI" id="CHEBI:15378"/>
        <dbReference type="ChEBI" id="CHEBI:29105"/>
        <dbReference type="ChEBI" id="CHEBI:30616"/>
        <dbReference type="ChEBI" id="CHEBI:43474"/>
        <dbReference type="ChEBI" id="CHEBI:456216"/>
        <dbReference type="EC" id="7.2.2.12"/>
    </reaction>
</comment>
<dbReference type="Pfam" id="PF00702">
    <property type="entry name" value="Hydrolase"/>
    <property type="match status" value="1"/>
</dbReference>
<evidence type="ECO:0000259" key="12">
    <source>
        <dbReference type="Pfam" id="PF01814"/>
    </source>
</evidence>
<dbReference type="PANTHER" id="PTHR48085">
    <property type="entry name" value="CADMIUM/ZINC-TRANSPORTING ATPASE HMA2-RELATED"/>
    <property type="match status" value="1"/>
</dbReference>
<dbReference type="InterPro" id="IPR044492">
    <property type="entry name" value="P_typ_ATPase_HD_dom"/>
</dbReference>
<dbReference type="InterPro" id="IPR023214">
    <property type="entry name" value="HAD_sf"/>
</dbReference>
<name>A0A3E0WMZ6_9GAMM</name>
<dbReference type="Proteomes" id="UP000256763">
    <property type="component" value="Unassembled WGS sequence"/>
</dbReference>
<dbReference type="RefSeq" id="WP_116348267.1">
    <property type="nucleotide sequence ID" value="NZ_NFZW01000020.1"/>
</dbReference>
<dbReference type="SUPFAM" id="SSF81653">
    <property type="entry name" value="Calcium ATPase, transduction domain A"/>
    <property type="match status" value="1"/>
</dbReference>
<organism evidence="13 14">
    <name type="scientific">Alkalilimnicola ehrlichii</name>
    <dbReference type="NCBI Taxonomy" id="351052"/>
    <lineage>
        <taxon>Bacteria</taxon>
        <taxon>Pseudomonadati</taxon>
        <taxon>Pseudomonadota</taxon>
        <taxon>Gammaproteobacteria</taxon>
        <taxon>Chromatiales</taxon>
        <taxon>Ectothiorhodospiraceae</taxon>
        <taxon>Alkalilimnicola</taxon>
    </lineage>
</organism>
<accession>A0A3E0WMZ6</accession>
<dbReference type="Gene3D" id="2.70.150.10">
    <property type="entry name" value="Calcium-transporting ATPase, cytoplasmic transduction domain A"/>
    <property type="match status" value="1"/>
</dbReference>
<keyword evidence="5" id="KW-1278">Translocase</keyword>
<dbReference type="Pfam" id="PF01814">
    <property type="entry name" value="Hemerythrin"/>
    <property type="match status" value="1"/>
</dbReference>
<dbReference type="InterPro" id="IPR001757">
    <property type="entry name" value="P_typ_ATPase"/>
</dbReference>
<sequence>MGSWISNRNLMLTALVAGLLVAGGVAWLLGASPAPPWIAAIVMMLIVATVETLRALWRRQAGIDLLALLTMAGTLVLAEYLAGAVIAFMFASGRMLEEYAGRRARKALTALLERAPRLAHRLTAAGAEAVPVDAVAVGDHLLVKPGEIVPVDGLLSSSSAQLDEAALTGESVPRLRARGERLASGVVNAGGPLEMQALATAADSTYAGVVRMVEQAQAGEAPFTRMADRYALLFTPLVLLIAALAWAYSGEPVRALAVLVVATPCPLILAAPVAIVAAISRAARRGILIKNGAALEQLARVNVMLFDKTGTLTTGLARLVAIEVRAGVDADELLRLAASLDQVSQHVTAQSLVTEARRRTLALSLPQGAQEHAGEGLRGRVDGREVAVGSLALASFGGEADAWTASVLERMELEGLSGAFVGVDGRLAGVLLLSDQIRLDTPRALRELRRAGVRRTVMLSGDRQEIAEAVATALGVDAVLGERSPAGKVEAVTAERANGVTAMAGDGINDAPALAAAHVGIAMGARGSAASSEAGDVVLLVDRFDRLPEGLRIAQRGRRIALQSVVVGMGLSGVAMGFAAVGLLAPVAGAVLQEGIDVAVILNALRALRSDPEQRRAPRLPPELAQELRAQHERLHPVLERIERAAKALNDRETTDVLPELDAVAEVIAQRLLPHEREDEAQLYPKLAPIVGGFDPLGSMSRGHREIFCLARRLDQRIAALGQAPPDERQLQELRRLLFELDAVLRLHFAQEDELYFNLE</sequence>
<evidence type="ECO:0000256" key="2">
    <source>
        <dbReference type="ARBA" id="ARBA00006024"/>
    </source>
</evidence>
<dbReference type="PROSITE" id="PS00154">
    <property type="entry name" value="ATPASE_E1_E2"/>
    <property type="match status" value="1"/>
</dbReference>
<evidence type="ECO:0000259" key="11">
    <source>
        <dbReference type="Pfam" id="PF00122"/>
    </source>
</evidence>
<evidence type="ECO:0000256" key="6">
    <source>
        <dbReference type="ARBA" id="ARBA00022989"/>
    </source>
</evidence>
<gene>
    <name evidence="13" type="ORF">CAL65_17115</name>
</gene>
<evidence type="ECO:0000256" key="8">
    <source>
        <dbReference type="ARBA" id="ARBA00039097"/>
    </source>
</evidence>
<keyword evidence="14" id="KW-1185">Reference proteome</keyword>
<comment type="caution">
    <text evidence="13">The sequence shown here is derived from an EMBL/GenBank/DDBJ whole genome shotgun (WGS) entry which is preliminary data.</text>
</comment>
<reference evidence="14" key="1">
    <citation type="submission" date="2017-05" db="EMBL/GenBank/DDBJ databases">
        <authorList>
            <person name="Sharma S."/>
            <person name="Sidhu C."/>
            <person name="Pinnaka A.K."/>
        </authorList>
    </citation>
    <scope>NUCLEOTIDE SEQUENCE [LARGE SCALE GENOMIC DNA]</scope>
    <source>
        <strain evidence="14">AK93</strain>
    </source>
</reference>
<dbReference type="InterPro" id="IPR036412">
    <property type="entry name" value="HAD-like_sf"/>
</dbReference>
<keyword evidence="3 10" id="KW-0812">Transmembrane</keyword>
<evidence type="ECO:0000256" key="5">
    <source>
        <dbReference type="ARBA" id="ARBA00022967"/>
    </source>
</evidence>
<dbReference type="GO" id="GO:0016887">
    <property type="term" value="F:ATP hydrolysis activity"/>
    <property type="evidence" value="ECO:0007669"/>
    <property type="project" value="InterPro"/>
</dbReference>
<dbReference type="InterPro" id="IPR012312">
    <property type="entry name" value="Hemerythrin-like"/>
</dbReference>
<dbReference type="Gene3D" id="3.40.50.1000">
    <property type="entry name" value="HAD superfamily/HAD-like"/>
    <property type="match status" value="1"/>
</dbReference>
<keyword evidence="10" id="KW-0547">Nucleotide-binding</keyword>
<dbReference type="Pfam" id="PF00122">
    <property type="entry name" value="E1-E2_ATPase"/>
    <property type="match status" value="1"/>
</dbReference>
<dbReference type="AlphaFoldDB" id="A0A3E0WMZ6"/>
<feature type="transmembrane region" description="Helical" evidence="10">
    <location>
        <begin position="12"/>
        <end position="30"/>
    </location>
</feature>
<feature type="domain" description="P-type ATPase A" evidence="11">
    <location>
        <begin position="115"/>
        <end position="214"/>
    </location>
</feature>
<feature type="domain" description="Hemerythrin-like" evidence="12">
    <location>
        <begin position="626"/>
        <end position="758"/>
    </location>
</feature>
<dbReference type="GO" id="GO:0046872">
    <property type="term" value="F:metal ion binding"/>
    <property type="evidence" value="ECO:0007669"/>
    <property type="project" value="UniProtKB-KW"/>
</dbReference>
<keyword evidence="6 10" id="KW-1133">Transmembrane helix</keyword>
<dbReference type="InterPro" id="IPR027256">
    <property type="entry name" value="P-typ_ATPase_IB"/>
</dbReference>
<dbReference type="SUPFAM" id="SSF81665">
    <property type="entry name" value="Calcium ATPase, transmembrane domain M"/>
    <property type="match status" value="1"/>
</dbReference>
<keyword evidence="7 10" id="KW-0472">Membrane</keyword>
<dbReference type="SFLD" id="SFLDF00027">
    <property type="entry name" value="p-type_atpase"/>
    <property type="match status" value="1"/>
</dbReference>
<feature type="transmembrane region" description="Helical" evidence="10">
    <location>
        <begin position="255"/>
        <end position="279"/>
    </location>
</feature>
<dbReference type="GO" id="GO:0016463">
    <property type="term" value="F:P-type zinc transporter activity"/>
    <property type="evidence" value="ECO:0007669"/>
    <property type="project" value="UniProtKB-EC"/>
</dbReference>
<dbReference type="PANTHER" id="PTHR48085:SF5">
    <property type="entry name" value="CADMIUM_ZINC-TRANSPORTING ATPASE HMA4-RELATED"/>
    <property type="match status" value="1"/>
</dbReference>
<dbReference type="InterPro" id="IPR023298">
    <property type="entry name" value="ATPase_P-typ_TM_dom_sf"/>
</dbReference>
<evidence type="ECO:0000256" key="4">
    <source>
        <dbReference type="ARBA" id="ARBA00022723"/>
    </source>
</evidence>
<proteinExistence type="inferred from homology"/>
<evidence type="ECO:0000256" key="7">
    <source>
        <dbReference type="ARBA" id="ARBA00023136"/>
    </source>
</evidence>
<dbReference type="Gene3D" id="1.20.120.520">
    <property type="entry name" value="nmb1532 protein domain like"/>
    <property type="match status" value="1"/>
</dbReference>
<evidence type="ECO:0000256" key="10">
    <source>
        <dbReference type="RuleBase" id="RU362081"/>
    </source>
</evidence>
<evidence type="ECO:0000313" key="14">
    <source>
        <dbReference type="Proteomes" id="UP000256763"/>
    </source>
</evidence>
<evidence type="ECO:0000256" key="1">
    <source>
        <dbReference type="ARBA" id="ARBA00004370"/>
    </source>
</evidence>
<dbReference type="SFLD" id="SFLDS00003">
    <property type="entry name" value="Haloacid_Dehalogenase"/>
    <property type="match status" value="1"/>
</dbReference>
<dbReference type="EC" id="7.2.2.12" evidence="8"/>
<dbReference type="NCBIfam" id="TIGR01494">
    <property type="entry name" value="ATPase_P-type"/>
    <property type="match status" value="2"/>
</dbReference>
<dbReference type="GO" id="GO:0005524">
    <property type="term" value="F:ATP binding"/>
    <property type="evidence" value="ECO:0007669"/>
    <property type="project" value="UniProtKB-UniRule"/>
</dbReference>
<dbReference type="SFLD" id="SFLDG00002">
    <property type="entry name" value="C1.7:_P-type_atpase_like"/>
    <property type="match status" value="1"/>
</dbReference>
<comment type="similarity">
    <text evidence="2 10">Belongs to the cation transport ATPase (P-type) (TC 3.A.3) family. Type IB subfamily.</text>
</comment>
<evidence type="ECO:0000256" key="3">
    <source>
        <dbReference type="ARBA" id="ARBA00022692"/>
    </source>
</evidence>
<dbReference type="Gene3D" id="3.40.1110.10">
    <property type="entry name" value="Calcium-transporting ATPase, cytoplasmic domain N"/>
    <property type="match status" value="1"/>
</dbReference>
<keyword evidence="4 10" id="KW-0479">Metal-binding</keyword>
<feature type="transmembrane region" description="Helical" evidence="10">
    <location>
        <begin position="37"/>
        <end position="57"/>
    </location>
</feature>
<evidence type="ECO:0000313" key="13">
    <source>
        <dbReference type="EMBL" id="RFA33573.1"/>
    </source>
</evidence>
<dbReference type="InterPro" id="IPR023299">
    <property type="entry name" value="ATPase_P-typ_cyto_dom_N"/>
</dbReference>
<keyword evidence="10" id="KW-1003">Cell membrane</keyword>
<dbReference type="EMBL" id="NFZW01000020">
    <property type="protein sequence ID" value="RFA33573.1"/>
    <property type="molecule type" value="Genomic_DNA"/>
</dbReference>
<dbReference type="InterPro" id="IPR008250">
    <property type="entry name" value="ATPase_P-typ_transduc_dom_A_sf"/>
</dbReference>
<dbReference type="InterPro" id="IPR059000">
    <property type="entry name" value="ATPase_P-type_domA"/>
</dbReference>
<dbReference type="InterPro" id="IPR018303">
    <property type="entry name" value="ATPase_P-typ_P_site"/>
</dbReference>
<feature type="transmembrane region" description="Helical" evidence="10">
    <location>
        <begin position="230"/>
        <end position="249"/>
    </location>
</feature>
<keyword evidence="10" id="KW-0067">ATP-binding</keyword>
<dbReference type="GO" id="GO:0005886">
    <property type="term" value="C:plasma membrane"/>
    <property type="evidence" value="ECO:0007669"/>
    <property type="project" value="UniProtKB-SubCell"/>
</dbReference>
<dbReference type="GO" id="GO:0015086">
    <property type="term" value="F:cadmium ion transmembrane transporter activity"/>
    <property type="evidence" value="ECO:0007669"/>
    <property type="project" value="TreeGrafter"/>
</dbReference>
<dbReference type="PRINTS" id="PR00119">
    <property type="entry name" value="CATATPASE"/>
</dbReference>
<dbReference type="NCBIfam" id="TIGR01525">
    <property type="entry name" value="ATPase-IB_hvy"/>
    <property type="match status" value="1"/>
</dbReference>